<evidence type="ECO:0000313" key="2">
    <source>
        <dbReference type="EMBL" id="PTI73960.1"/>
    </source>
</evidence>
<dbReference type="Proteomes" id="UP000241960">
    <property type="component" value="Unassembled WGS sequence"/>
</dbReference>
<dbReference type="Pfam" id="PF13391">
    <property type="entry name" value="HNH_2"/>
    <property type="match status" value="1"/>
</dbReference>
<accession>A0A9Q6HMF6</accession>
<name>A0A9Q6HMF6_9STAP</name>
<dbReference type="RefSeq" id="WP_107545374.1">
    <property type="nucleotide sequence ID" value="NZ_PZFQ01000054.1"/>
</dbReference>
<comment type="caution">
    <text evidence="2">The sequence shown here is derived from an EMBL/GenBank/DDBJ whole genome shotgun (WGS) entry which is preliminary data.</text>
</comment>
<dbReference type="EMBL" id="PZFQ01000054">
    <property type="protein sequence ID" value="PTI73960.1"/>
    <property type="molecule type" value="Genomic_DNA"/>
</dbReference>
<evidence type="ECO:0000313" key="3">
    <source>
        <dbReference type="Proteomes" id="UP000241960"/>
    </source>
</evidence>
<dbReference type="AlphaFoldDB" id="A0A9Q6HMF6"/>
<proteinExistence type="predicted"/>
<organism evidence="2 3">
    <name type="scientific">Staphylococcus succinus</name>
    <dbReference type="NCBI Taxonomy" id="61015"/>
    <lineage>
        <taxon>Bacteria</taxon>
        <taxon>Bacillati</taxon>
        <taxon>Bacillota</taxon>
        <taxon>Bacilli</taxon>
        <taxon>Bacillales</taxon>
        <taxon>Staphylococcaceae</taxon>
        <taxon>Staphylococcus</taxon>
    </lineage>
</organism>
<feature type="domain" description="HNH nuclease" evidence="1">
    <location>
        <begin position="143"/>
        <end position="194"/>
    </location>
</feature>
<sequence>MIIKKSMVNFVESLDIKTRAEIIYRHLVLAESTRTIEEEVFGKRKNGWESWNVLQVYGYDASTKGLINKKNKKNIQKEIQKEIEKIEISNLHEKIGNVDIEDINVPISEFTKKDGRNVLRVGNVRVGQAKWRKQLLENYKNKCALCDIVDTDLLVASHIKPWSKAKQNEKIDLSNGIILCVLHDRLFDKGKISISDNYEILFTKSLDFTKNGIETNLKLNIPLENIPKIEYIKEHRKINDFNIHI</sequence>
<reference evidence="2 3" key="1">
    <citation type="journal article" date="2016" name="Front. Microbiol.">
        <title>Comprehensive Phylogenetic Analysis of Bovine Non-aureus Staphylococci Species Based on Whole-Genome Sequencing.</title>
        <authorList>
            <person name="Naushad S."/>
            <person name="Barkema H.W."/>
            <person name="Luby C."/>
            <person name="Condas L.A."/>
            <person name="Nobrega D.B."/>
            <person name="Carson D.A."/>
            <person name="De Buck J."/>
        </authorList>
    </citation>
    <scope>NUCLEOTIDE SEQUENCE [LARGE SCALE GENOMIC DNA]</scope>
    <source>
        <strain evidence="2 3">SNUC 1231</strain>
    </source>
</reference>
<gene>
    <name evidence="2" type="ORF">BU058_12290</name>
</gene>
<dbReference type="InterPro" id="IPR003615">
    <property type="entry name" value="HNH_nuc"/>
</dbReference>
<evidence type="ECO:0000259" key="1">
    <source>
        <dbReference type="Pfam" id="PF13391"/>
    </source>
</evidence>
<protein>
    <recommendedName>
        <fullName evidence="1">HNH nuclease domain-containing protein</fullName>
    </recommendedName>
</protein>